<sequence length="506" mass="56150">MLHERARKSSLLLLSSCRERQASSRGSCRANEGVCPGHSESDLSSRNVVNNSMYSLNEPFLLFTRIDYSNPISDARSEAISFPDSMFFSGACPCILVKDADLIRSIQMKDADNISERTMESVFSILHIITKMHLQSGSSDNVKRIRRLIPTMLKSTNLKKIFNWMVMSADALVKDLNPGRNSVGSVEVCKHFGKFAAQVSSGFVLESAKNGKGHPAKPTAEQLYTYSLEVVNTLSTRWFTGLAEGLPEFSVVWRMLHSLYLCLGLHPLARLRKIYRRLMTENDFPADPEKSDLVQLMLHAAAEAKAQPGSQPAIEAPNQKFPYDTEMESNALIILIAGSVPICKAMSSCAFFLAKYQDIQKKARAEVEAVLARDGKLTFDNISAMRYLKQVLLESLRYTSSAFGFNTRITGQEHSFKGLTIPKGVTVVVPSFDLHNDPDLFSKPELFDPERFDGKGKSAEDTAALQVFNNGLGTCVGMKLAQVEIVLALASLLAEYRLVLDETRHT</sequence>
<evidence type="ECO:0000313" key="2">
    <source>
        <dbReference type="Proteomes" id="UP000805193"/>
    </source>
</evidence>
<evidence type="ECO:0000313" key="1">
    <source>
        <dbReference type="EMBL" id="KAG0425538.1"/>
    </source>
</evidence>
<gene>
    <name evidence="1" type="ORF">HPB47_027310</name>
</gene>
<keyword evidence="2" id="KW-1185">Reference proteome</keyword>
<dbReference type="Proteomes" id="UP000805193">
    <property type="component" value="Unassembled WGS sequence"/>
</dbReference>
<comment type="caution">
    <text evidence="1">The sequence shown here is derived from an EMBL/GenBank/DDBJ whole genome shotgun (WGS) entry which is preliminary data.</text>
</comment>
<feature type="non-terminal residue" evidence="1">
    <location>
        <position position="506"/>
    </location>
</feature>
<proteinExistence type="predicted"/>
<name>A0AC60PXV7_IXOPE</name>
<dbReference type="EMBL" id="JABSTQ010009827">
    <property type="protein sequence ID" value="KAG0425538.1"/>
    <property type="molecule type" value="Genomic_DNA"/>
</dbReference>
<reference evidence="1 2" key="1">
    <citation type="journal article" date="2020" name="Cell">
        <title>Large-Scale Comparative Analyses of Tick Genomes Elucidate Their Genetic Diversity and Vector Capacities.</title>
        <authorList>
            <consortium name="Tick Genome and Microbiome Consortium (TIGMIC)"/>
            <person name="Jia N."/>
            <person name="Wang J."/>
            <person name="Shi W."/>
            <person name="Du L."/>
            <person name="Sun Y."/>
            <person name="Zhan W."/>
            <person name="Jiang J.F."/>
            <person name="Wang Q."/>
            <person name="Zhang B."/>
            <person name="Ji P."/>
            <person name="Bell-Sakyi L."/>
            <person name="Cui X.M."/>
            <person name="Yuan T.T."/>
            <person name="Jiang B.G."/>
            <person name="Yang W.F."/>
            <person name="Lam T.T."/>
            <person name="Chang Q.C."/>
            <person name="Ding S.J."/>
            <person name="Wang X.J."/>
            <person name="Zhu J.G."/>
            <person name="Ruan X.D."/>
            <person name="Zhao L."/>
            <person name="Wei J.T."/>
            <person name="Ye R.Z."/>
            <person name="Que T.C."/>
            <person name="Du C.H."/>
            <person name="Zhou Y.H."/>
            <person name="Cheng J.X."/>
            <person name="Dai P.F."/>
            <person name="Guo W.B."/>
            <person name="Han X.H."/>
            <person name="Huang E.J."/>
            <person name="Li L.F."/>
            <person name="Wei W."/>
            <person name="Gao Y.C."/>
            <person name="Liu J.Z."/>
            <person name="Shao H.Z."/>
            <person name="Wang X."/>
            <person name="Wang C.C."/>
            <person name="Yang T.C."/>
            <person name="Huo Q.B."/>
            <person name="Li W."/>
            <person name="Chen H.Y."/>
            <person name="Chen S.E."/>
            <person name="Zhou L.G."/>
            <person name="Ni X.B."/>
            <person name="Tian J.H."/>
            <person name="Sheng Y."/>
            <person name="Liu T."/>
            <person name="Pan Y.S."/>
            <person name="Xia L.Y."/>
            <person name="Li J."/>
            <person name="Zhao F."/>
            <person name="Cao W.C."/>
        </authorList>
    </citation>
    <scope>NUCLEOTIDE SEQUENCE [LARGE SCALE GENOMIC DNA]</scope>
    <source>
        <strain evidence="1">Iper-2018</strain>
    </source>
</reference>
<accession>A0AC60PXV7</accession>
<organism evidence="1 2">
    <name type="scientific">Ixodes persulcatus</name>
    <name type="common">Taiga tick</name>
    <dbReference type="NCBI Taxonomy" id="34615"/>
    <lineage>
        <taxon>Eukaryota</taxon>
        <taxon>Metazoa</taxon>
        <taxon>Ecdysozoa</taxon>
        <taxon>Arthropoda</taxon>
        <taxon>Chelicerata</taxon>
        <taxon>Arachnida</taxon>
        <taxon>Acari</taxon>
        <taxon>Parasitiformes</taxon>
        <taxon>Ixodida</taxon>
        <taxon>Ixodoidea</taxon>
        <taxon>Ixodidae</taxon>
        <taxon>Ixodinae</taxon>
        <taxon>Ixodes</taxon>
    </lineage>
</organism>
<protein>
    <submittedName>
        <fullName evidence="1">Uncharacterized protein</fullName>
    </submittedName>
</protein>